<evidence type="ECO:0000313" key="7">
    <source>
        <dbReference type="Proteomes" id="UP001194696"/>
    </source>
</evidence>
<feature type="compositionally biased region" description="Low complexity" evidence="3">
    <location>
        <begin position="319"/>
        <end position="331"/>
    </location>
</feature>
<organism evidence="6 7">
    <name type="scientific">Linnemannia gamsii</name>
    <dbReference type="NCBI Taxonomy" id="64522"/>
    <lineage>
        <taxon>Eukaryota</taxon>
        <taxon>Fungi</taxon>
        <taxon>Fungi incertae sedis</taxon>
        <taxon>Mucoromycota</taxon>
        <taxon>Mortierellomycotina</taxon>
        <taxon>Mortierellomycetes</taxon>
        <taxon>Mortierellales</taxon>
        <taxon>Mortierellaceae</taxon>
        <taxon>Linnemannia</taxon>
    </lineage>
</organism>
<evidence type="ECO:0000259" key="5">
    <source>
        <dbReference type="PROSITE" id="PS50056"/>
    </source>
</evidence>
<dbReference type="Gene3D" id="3.90.190.10">
    <property type="entry name" value="Protein tyrosine phosphatase superfamily"/>
    <property type="match status" value="1"/>
</dbReference>
<dbReference type="PANTHER" id="PTHR46274:SF6">
    <property type="entry name" value="TYR_PHOSPHATASE_2 DOMAIN-CONTAINING PROTEIN"/>
    <property type="match status" value="1"/>
</dbReference>
<feature type="domain" description="Tyrosine-protein phosphatase" evidence="4">
    <location>
        <begin position="140"/>
        <end position="301"/>
    </location>
</feature>
<feature type="non-terminal residue" evidence="6">
    <location>
        <position position="349"/>
    </location>
</feature>
<feature type="region of interest" description="Disordered" evidence="3">
    <location>
        <begin position="303"/>
        <end position="349"/>
    </location>
</feature>
<keyword evidence="2" id="KW-0904">Protein phosphatase</keyword>
<dbReference type="SMART" id="SM00195">
    <property type="entry name" value="DSPc"/>
    <property type="match status" value="1"/>
</dbReference>
<name>A0ABQ7K2C3_9FUNG</name>
<feature type="compositionally biased region" description="Gly residues" evidence="3">
    <location>
        <begin position="332"/>
        <end position="349"/>
    </location>
</feature>
<proteinExistence type="predicted"/>
<dbReference type="Pfam" id="PF00782">
    <property type="entry name" value="DSPc"/>
    <property type="match status" value="1"/>
</dbReference>
<evidence type="ECO:0000256" key="1">
    <source>
        <dbReference type="ARBA" id="ARBA00022801"/>
    </source>
</evidence>
<evidence type="ECO:0008006" key="8">
    <source>
        <dbReference type="Google" id="ProtNLM"/>
    </source>
</evidence>
<keyword evidence="7" id="KW-1185">Reference proteome</keyword>
<dbReference type="InterPro" id="IPR016130">
    <property type="entry name" value="Tyr_Pase_AS"/>
</dbReference>
<dbReference type="SUPFAM" id="SSF52799">
    <property type="entry name" value="(Phosphotyrosine protein) phosphatases II"/>
    <property type="match status" value="1"/>
</dbReference>
<dbReference type="EMBL" id="JAAAIM010000314">
    <property type="protein sequence ID" value="KAG0290033.1"/>
    <property type="molecule type" value="Genomic_DNA"/>
</dbReference>
<dbReference type="PROSITE" id="PS50056">
    <property type="entry name" value="TYR_PHOSPHATASE_2"/>
    <property type="match status" value="1"/>
</dbReference>
<gene>
    <name evidence="6" type="ORF">BGZ96_006501</name>
</gene>
<accession>A0ABQ7K2C3</accession>
<feature type="domain" description="Tyrosine specific protein phosphatases" evidence="5">
    <location>
        <begin position="213"/>
        <end position="272"/>
    </location>
</feature>
<sequence length="349" mass="37668">MSMATTLDHPLDTEDTAVSAAAAGPIHGKGNVPADTTLPITEITVSKADSGTTGAVTAAALDDDDDGDKSIDFVTSEPGTAANIALTMAEPPFEGDGADPAQAATMIPPRSTFDWLAYTVSLNYNRLATSVFSPITRWQWYNPVPHTRIILGAVPSQHLLAQLARDHAVQDIVNMCAEFKGHLQTMKELGLVQCWLPTKDFNTPSVQSIWAGVRFIDKCERRWSEGPEDSRGAIYVHCKAGRGRSATVVLCWLVYCYRLTVLEAQVILLKARGQVDKNVYLHPEVISFYEQVQEQEKNGTLERKVWPGNDSHTQVHVDSNNAGDNSNSSLGGREGNGTGARSCGSGGDA</sequence>
<dbReference type="InterPro" id="IPR020422">
    <property type="entry name" value="TYR_PHOSPHATASE_DUAL_dom"/>
</dbReference>
<dbReference type="Proteomes" id="UP001194696">
    <property type="component" value="Unassembled WGS sequence"/>
</dbReference>
<evidence type="ECO:0000259" key="4">
    <source>
        <dbReference type="PROSITE" id="PS50054"/>
    </source>
</evidence>
<dbReference type="PANTHER" id="PTHR46274">
    <property type="entry name" value="PHOSPHATIDYLINOSITOL PHOSPHATASE"/>
    <property type="match status" value="1"/>
</dbReference>
<evidence type="ECO:0000256" key="2">
    <source>
        <dbReference type="ARBA" id="ARBA00022912"/>
    </source>
</evidence>
<dbReference type="InterPro" id="IPR029021">
    <property type="entry name" value="Prot-tyrosine_phosphatase-like"/>
</dbReference>
<dbReference type="PROSITE" id="PS00383">
    <property type="entry name" value="TYR_PHOSPHATASE_1"/>
    <property type="match status" value="1"/>
</dbReference>
<keyword evidence="1" id="KW-0378">Hydrolase</keyword>
<evidence type="ECO:0000256" key="3">
    <source>
        <dbReference type="SAM" id="MobiDB-lite"/>
    </source>
</evidence>
<protein>
    <recommendedName>
        <fullName evidence="8">Protein-tyrosine-phosphatase</fullName>
    </recommendedName>
</protein>
<dbReference type="InterPro" id="IPR000387">
    <property type="entry name" value="Tyr_Pase_dom"/>
</dbReference>
<comment type="caution">
    <text evidence="6">The sequence shown here is derived from an EMBL/GenBank/DDBJ whole genome shotgun (WGS) entry which is preliminary data.</text>
</comment>
<reference evidence="6 7" key="1">
    <citation type="journal article" date="2020" name="Fungal Divers.">
        <title>Resolving the Mortierellaceae phylogeny through synthesis of multi-gene phylogenetics and phylogenomics.</title>
        <authorList>
            <person name="Vandepol N."/>
            <person name="Liber J."/>
            <person name="Desiro A."/>
            <person name="Na H."/>
            <person name="Kennedy M."/>
            <person name="Barry K."/>
            <person name="Grigoriev I.V."/>
            <person name="Miller A.N."/>
            <person name="O'Donnell K."/>
            <person name="Stajich J.E."/>
            <person name="Bonito G."/>
        </authorList>
    </citation>
    <scope>NUCLEOTIDE SEQUENCE [LARGE SCALE GENOMIC DNA]</scope>
    <source>
        <strain evidence="6 7">AD045</strain>
    </source>
</reference>
<dbReference type="InterPro" id="IPR000340">
    <property type="entry name" value="Dual-sp_phosphatase_cat-dom"/>
</dbReference>
<dbReference type="PROSITE" id="PS50054">
    <property type="entry name" value="TYR_PHOSPHATASE_DUAL"/>
    <property type="match status" value="1"/>
</dbReference>
<evidence type="ECO:0000313" key="6">
    <source>
        <dbReference type="EMBL" id="KAG0290033.1"/>
    </source>
</evidence>